<keyword evidence="2" id="KW-1185">Reference proteome</keyword>
<feature type="non-terminal residue" evidence="1">
    <location>
        <position position="1"/>
    </location>
</feature>
<comment type="caution">
    <text evidence="1">The sequence shown here is derived from an EMBL/GenBank/DDBJ whole genome shotgun (WGS) entry which is preliminary data.</text>
</comment>
<gene>
    <name evidence="1" type="ORF">MSPICULIGERA_LOCUS25059</name>
</gene>
<dbReference type="SUPFAM" id="SSF48371">
    <property type="entry name" value="ARM repeat"/>
    <property type="match status" value="1"/>
</dbReference>
<dbReference type="InterPro" id="IPR011989">
    <property type="entry name" value="ARM-like"/>
</dbReference>
<dbReference type="EMBL" id="CATQJA010002709">
    <property type="protein sequence ID" value="CAJ0587079.1"/>
    <property type="molecule type" value="Genomic_DNA"/>
</dbReference>
<name>A0AA36DG75_9BILA</name>
<sequence>MADGIVGRLEQFLGQINELDELPHSFDDTLIDKFVDNITRNAEVTSFLYREASSGGMKQCGPVRCAVVLRLLNKFLDQYNSAEQEALLKELLGILTDQQCPAVRICALEIAISLRKYVEQLQTTVNSAEWEAMPIKYTGNLGSFLLDELSKPLDSLVRESYHRLLTHFLESLPPVNLDLMIMSARTFPSTESAIQLLVAILAKSSHETASGVLTDGWTNEAQRINALSRYIERTRKMDTALINSMLNSPKVKLLHFLRVARQCEAKEDFRELCQTFGQLISEKLLSSSLQTELFPELIELFASFKMDWEESQPFFLVLMRNVMEKPIILERIAQLYGFDKLKDDALTWDLMTKSLDEALDSDEWELCDSAIELLACCRSASRDFLTVRLDKVKKMAVGSDSPYVRASALRCLALHQHDCALEIAWSRIAADNDPQPRFEAAQILKAHFGSSSVDGRRLLDLLPKLLNDCDIEVREEAVNVVAVYLRSSQDQSLAAACREELNNWTYDAEIGQKVQRLLSLPHKAAGDVTVKLLDDMLRALTIVDDDTIDCY</sequence>
<organism evidence="1 2">
    <name type="scientific">Mesorhabditis spiculigera</name>
    <dbReference type="NCBI Taxonomy" id="96644"/>
    <lineage>
        <taxon>Eukaryota</taxon>
        <taxon>Metazoa</taxon>
        <taxon>Ecdysozoa</taxon>
        <taxon>Nematoda</taxon>
        <taxon>Chromadorea</taxon>
        <taxon>Rhabditida</taxon>
        <taxon>Rhabditina</taxon>
        <taxon>Rhabditomorpha</taxon>
        <taxon>Rhabditoidea</taxon>
        <taxon>Rhabditidae</taxon>
        <taxon>Mesorhabditinae</taxon>
        <taxon>Mesorhabditis</taxon>
    </lineage>
</organism>
<evidence type="ECO:0000313" key="1">
    <source>
        <dbReference type="EMBL" id="CAJ0587079.1"/>
    </source>
</evidence>
<reference evidence="1" key="1">
    <citation type="submission" date="2023-06" db="EMBL/GenBank/DDBJ databases">
        <authorList>
            <person name="Delattre M."/>
        </authorList>
    </citation>
    <scope>NUCLEOTIDE SEQUENCE</scope>
    <source>
        <strain evidence="1">AF72</strain>
    </source>
</reference>
<dbReference type="AlphaFoldDB" id="A0AA36DG75"/>
<proteinExistence type="predicted"/>
<dbReference type="InterPro" id="IPR016024">
    <property type="entry name" value="ARM-type_fold"/>
</dbReference>
<dbReference type="Gene3D" id="1.25.10.10">
    <property type="entry name" value="Leucine-rich Repeat Variant"/>
    <property type="match status" value="1"/>
</dbReference>
<protein>
    <submittedName>
        <fullName evidence="1">Uncharacterized protein</fullName>
    </submittedName>
</protein>
<accession>A0AA36DG75</accession>
<dbReference type="Proteomes" id="UP001177023">
    <property type="component" value="Unassembled WGS sequence"/>
</dbReference>
<evidence type="ECO:0000313" key="2">
    <source>
        <dbReference type="Proteomes" id="UP001177023"/>
    </source>
</evidence>